<comment type="caution">
    <text evidence="1">The sequence shown here is derived from an EMBL/GenBank/DDBJ whole genome shotgun (WGS) entry which is preliminary data.</text>
</comment>
<dbReference type="Proteomes" id="UP000789920">
    <property type="component" value="Unassembled WGS sequence"/>
</dbReference>
<protein>
    <submittedName>
        <fullName evidence="1">35307_t:CDS:1</fullName>
    </submittedName>
</protein>
<evidence type="ECO:0000313" key="2">
    <source>
        <dbReference type="Proteomes" id="UP000789920"/>
    </source>
</evidence>
<organism evidence="1 2">
    <name type="scientific">Racocetra persica</name>
    <dbReference type="NCBI Taxonomy" id="160502"/>
    <lineage>
        <taxon>Eukaryota</taxon>
        <taxon>Fungi</taxon>
        <taxon>Fungi incertae sedis</taxon>
        <taxon>Mucoromycota</taxon>
        <taxon>Glomeromycotina</taxon>
        <taxon>Glomeromycetes</taxon>
        <taxon>Diversisporales</taxon>
        <taxon>Gigasporaceae</taxon>
        <taxon>Racocetra</taxon>
    </lineage>
</organism>
<gene>
    <name evidence="1" type="ORF">RPERSI_LOCUS32454</name>
</gene>
<feature type="non-terminal residue" evidence="1">
    <location>
        <position position="103"/>
    </location>
</feature>
<reference evidence="1" key="1">
    <citation type="submission" date="2021-06" db="EMBL/GenBank/DDBJ databases">
        <authorList>
            <person name="Kallberg Y."/>
            <person name="Tangrot J."/>
            <person name="Rosling A."/>
        </authorList>
    </citation>
    <scope>NUCLEOTIDE SEQUENCE</scope>
    <source>
        <strain evidence="1">MA461A</strain>
    </source>
</reference>
<name>A0ACA9SL72_9GLOM</name>
<evidence type="ECO:0000313" key="1">
    <source>
        <dbReference type="EMBL" id="CAG8842737.1"/>
    </source>
</evidence>
<sequence>DKTEKIKNIVLLRKKENHLENELKVLSGLPLLYTGTTLDNVSSIKIVGLVYDNKENLQTIYPEHGDKIIKVKNVINSLGTEKKAIKKISLSIKLLKIDILGKK</sequence>
<dbReference type="EMBL" id="CAJVQC010135400">
    <property type="protein sequence ID" value="CAG8842737.1"/>
    <property type="molecule type" value="Genomic_DNA"/>
</dbReference>
<feature type="non-terminal residue" evidence="1">
    <location>
        <position position="1"/>
    </location>
</feature>
<accession>A0ACA9SL72</accession>
<proteinExistence type="predicted"/>
<keyword evidence="2" id="KW-1185">Reference proteome</keyword>